<dbReference type="PANTHER" id="PTHR11909">
    <property type="entry name" value="CASEIN KINASE-RELATED"/>
    <property type="match status" value="1"/>
</dbReference>
<feature type="domain" description="Protein kinase" evidence="2">
    <location>
        <begin position="1"/>
        <end position="221"/>
    </location>
</feature>
<dbReference type="PROSITE" id="PS00108">
    <property type="entry name" value="PROTEIN_KINASE_ST"/>
    <property type="match status" value="1"/>
</dbReference>
<dbReference type="EMBL" id="ML212457">
    <property type="protein sequence ID" value="TFK78564.1"/>
    <property type="molecule type" value="Genomic_DNA"/>
</dbReference>
<sequence>PLLRHEACALVRLQGHPSIPKVFAFGASQYYEYLAFQRLGEDLHSYFTNSAQPLSLGNVVSIAYQMLDVLEHTHARGIIHCDIKPSNIMFDVRSPCARIDLIDFGVCRTYKDPSTGQHRPDKPMQYRRGYTYFATPSRRDDLESLAYVLIWLLRGGELPWRPVQSAEVYEIKSRSSGTQLCPDDGWPLVFAEFLDSCRGLQYAETPNYAFWRRRCAGTVEG</sequence>
<accession>A0A5C3NMX0</accession>
<evidence type="ECO:0000256" key="1">
    <source>
        <dbReference type="ARBA" id="ARBA00012513"/>
    </source>
</evidence>
<evidence type="ECO:0000313" key="3">
    <source>
        <dbReference type="EMBL" id="TFK78564.1"/>
    </source>
</evidence>
<dbReference type="InterPro" id="IPR011009">
    <property type="entry name" value="Kinase-like_dom_sf"/>
</dbReference>
<proteinExistence type="predicted"/>
<keyword evidence="3" id="KW-0418">Kinase</keyword>
<dbReference type="EC" id="2.7.11.1" evidence="1"/>
<organism evidence="3 4">
    <name type="scientific">Polyporus arcularius HHB13444</name>
    <dbReference type="NCBI Taxonomy" id="1314778"/>
    <lineage>
        <taxon>Eukaryota</taxon>
        <taxon>Fungi</taxon>
        <taxon>Dikarya</taxon>
        <taxon>Basidiomycota</taxon>
        <taxon>Agaricomycotina</taxon>
        <taxon>Agaricomycetes</taxon>
        <taxon>Polyporales</taxon>
        <taxon>Polyporaceae</taxon>
        <taxon>Polyporus</taxon>
    </lineage>
</organism>
<keyword evidence="3" id="KW-0808">Transferase</keyword>
<dbReference type="AlphaFoldDB" id="A0A5C3NMX0"/>
<reference evidence="3 4" key="1">
    <citation type="journal article" date="2019" name="Nat. Ecol. Evol.">
        <title>Megaphylogeny resolves global patterns of mushroom evolution.</title>
        <authorList>
            <person name="Varga T."/>
            <person name="Krizsan K."/>
            <person name="Foldi C."/>
            <person name="Dima B."/>
            <person name="Sanchez-Garcia M."/>
            <person name="Sanchez-Ramirez S."/>
            <person name="Szollosi G.J."/>
            <person name="Szarkandi J.G."/>
            <person name="Papp V."/>
            <person name="Albert L."/>
            <person name="Andreopoulos W."/>
            <person name="Angelini C."/>
            <person name="Antonin V."/>
            <person name="Barry K.W."/>
            <person name="Bougher N.L."/>
            <person name="Buchanan P."/>
            <person name="Buyck B."/>
            <person name="Bense V."/>
            <person name="Catcheside P."/>
            <person name="Chovatia M."/>
            <person name="Cooper J."/>
            <person name="Damon W."/>
            <person name="Desjardin D."/>
            <person name="Finy P."/>
            <person name="Geml J."/>
            <person name="Haridas S."/>
            <person name="Hughes K."/>
            <person name="Justo A."/>
            <person name="Karasinski D."/>
            <person name="Kautmanova I."/>
            <person name="Kiss B."/>
            <person name="Kocsube S."/>
            <person name="Kotiranta H."/>
            <person name="LaButti K.M."/>
            <person name="Lechner B.E."/>
            <person name="Liimatainen K."/>
            <person name="Lipzen A."/>
            <person name="Lukacs Z."/>
            <person name="Mihaltcheva S."/>
            <person name="Morgado L.N."/>
            <person name="Niskanen T."/>
            <person name="Noordeloos M.E."/>
            <person name="Ohm R.A."/>
            <person name="Ortiz-Santana B."/>
            <person name="Ovrebo C."/>
            <person name="Racz N."/>
            <person name="Riley R."/>
            <person name="Savchenko A."/>
            <person name="Shiryaev A."/>
            <person name="Soop K."/>
            <person name="Spirin V."/>
            <person name="Szebenyi C."/>
            <person name="Tomsovsky M."/>
            <person name="Tulloss R.E."/>
            <person name="Uehling J."/>
            <person name="Grigoriev I.V."/>
            <person name="Vagvolgyi C."/>
            <person name="Papp T."/>
            <person name="Martin F.M."/>
            <person name="Miettinen O."/>
            <person name="Hibbett D.S."/>
            <person name="Nagy L.G."/>
        </authorList>
    </citation>
    <scope>NUCLEOTIDE SEQUENCE [LARGE SCALE GENOMIC DNA]</scope>
    <source>
        <strain evidence="3 4">HHB13444</strain>
    </source>
</reference>
<dbReference type="PROSITE" id="PS50011">
    <property type="entry name" value="PROTEIN_KINASE_DOM"/>
    <property type="match status" value="1"/>
</dbReference>
<dbReference type="STRING" id="1314778.A0A5C3NMX0"/>
<dbReference type="GO" id="GO:0005524">
    <property type="term" value="F:ATP binding"/>
    <property type="evidence" value="ECO:0007669"/>
    <property type="project" value="InterPro"/>
</dbReference>
<dbReference type="InterPro" id="IPR050235">
    <property type="entry name" value="CK1_Ser-Thr_kinase"/>
</dbReference>
<keyword evidence="4" id="KW-1185">Reference proteome</keyword>
<dbReference type="InParanoid" id="A0A5C3NMX0"/>
<name>A0A5C3NMX0_9APHY</name>
<dbReference type="Gene3D" id="1.10.510.10">
    <property type="entry name" value="Transferase(Phosphotransferase) domain 1"/>
    <property type="match status" value="1"/>
</dbReference>
<dbReference type="Proteomes" id="UP000308197">
    <property type="component" value="Unassembled WGS sequence"/>
</dbReference>
<dbReference type="InterPro" id="IPR008271">
    <property type="entry name" value="Ser/Thr_kinase_AS"/>
</dbReference>
<evidence type="ECO:0000259" key="2">
    <source>
        <dbReference type="PROSITE" id="PS50011"/>
    </source>
</evidence>
<dbReference type="SMART" id="SM00220">
    <property type="entry name" value="S_TKc"/>
    <property type="match status" value="1"/>
</dbReference>
<dbReference type="InterPro" id="IPR000719">
    <property type="entry name" value="Prot_kinase_dom"/>
</dbReference>
<dbReference type="SUPFAM" id="SSF56112">
    <property type="entry name" value="Protein kinase-like (PK-like)"/>
    <property type="match status" value="1"/>
</dbReference>
<dbReference type="GO" id="GO:0004674">
    <property type="term" value="F:protein serine/threonine kinase activity"/>
    <property type="evidence" value="ECO:0007669"/>
    <property type="project" value="UniProtKB-EC"/>
</dbReference>
<gene>
    <name evidence="3" type="ORF">K466DRAFT_462768</name>
</gene>
<dbReference type="Pfam" id="PF00069">
    <property type="entry name" value="Pkinase"/>
    <property type="match status" value="1"/>
</dbReference>
<feature type="non-terminal residue" evidence="3">
    <location>
        <position position="221"/>
    </location>
</feature>
<evidence type="ECO:0000313" key="4">
    <source>
        <dbReference type="Proteomes" id="UP000308197"/>
    </source>
</evidence>
<feature type="non-terminal residue" evidence="3">
    <location>
        <position position="1"/>
    </location>
</feature>
<protein>
    <recommendedName>
        <fullName evidence="1">non-specific serine/threonine protein kinase</fullName>
        <ecNumber evidence="1">2.7.11.1</ecNumber>
    </recommendedName>
</protein>